<proteinExistence type="predicted"/>
<keyword evidence="3" id="KW-1185">Reference proteome</keyword>
<organism evidence="2 3">
    <name type="scientific">Trifolium medium</name>
    <dbReference type="NCBI Taxonomy" id="97028"/>
    <lineage>
        <taxon>Eukaryota</taxon>
        <taxon>Viridiplantae</taxon>
        <taxon>Streptophyta</taxon>
        <taxon>Embryophyta</taxon>
        <taxon>Tracheophyta</taxon>
        <taxon>Spermatophyta</taxon>
        <taxon>Magnoliopsida</taxon>
        <taxon>eudicotyledons</taxon>
        <taxon>Gunneridae</taxon>
        <taxon>Pentapetalae</taxon>
        <taxon>rosids</taxon>
        <taxon>fabids</taxon>
        <taxon>Fabales</taxon>
        <taxon>Fabaceae</taxon>
        <taxon>Papilionoideae</taxon>
        <taxon>50 kb inversion clade</taxon>
        <taxon>NPAAA clade</taxon>
        <taxon>Hologalegina</taxon>
        <taxon>IRL clade</taxon>
        <taxon>Trifolieae</taxon>
        <taxon>Trifolium</taxon>
    </lineage>
</organism>
<dbReference type="EMBL" id="LXQA010165276">
    <property type="protein sequence ID" value="MCI28368.1"/>
    <property type="molecule type" value="Genomic_DNA"/>
</dbReference>
<feature type="non-terminal residue" evidence="2">
    <location>
        <position position="170"/>
    </location>
</feature>
<dbReference type="AlphaFoldDB" id="A0A392QVM5"/>
<evidence type="ECO:0000313" key="2">
    <source>
        <dbReference type="EMBL" id="MCI28368.1"/>
    </source>
</evidence>
<name>A0A392QVM5_9FABA</name>
<dbReference type="Proteomes" id="UP000265520">
    <property type="component" value="Unassembled WGS sequence"/>
</dbReference>
<feature type="compositionally biased region" description="Basic and acidic residues" evidence="1">
    <location>
        <begin position="160"/>
        <end position="170"/>
    </location>
</feature>
<feature type="region of interest" description="Disordered" evidence="1">
    <location>
        <begin position="23"/>
        <end position="55"/>
    </location>
</feature>
<accession>A0A392QVM5</accession>
<feature type="region of interest" description="Disordered" evidence="1">
    <location>
        <begin position="68"/>
        <end position="170"/>
    </location>
</feature>
<feature type="compositionally biased region" description="Basic and acidic residues" evidence="1">
    <location>
        <begin position="118"/>
        <end position="132"/>
    </location>
</feature>
<evidence type="ECO:0000256" key="1">
    <source>
        <dbReference type="SAM" id="MobiDB-lite"/>
    </source>
</evidence>
<feature type="compositionally biased region" description="Basic and acidic residues" evidence="1">
    <location>
        <begin position="32"/>
        <end position="55"/>
    </location>
</feature>
<feature type="compositionally biased region" description="Polar residues" evidence="1">
    <location>
        <begin position="68"/>
        <end position="77"/>
    </location>
</feature>
<comment type="caution">
    <text evidence="2">The sequence shown here is derived from an EMBL/GenBank/DDBJ whole genome shotgun (WGS) entry which is preliminary data.</text>
</comment>
<feature type="compositionally biased region" description="Basic and acidic residues" evidence="1">
    <location>
        <begin position="83"/>
        <end position="92"/>
    </location>
</feature>
<protein>
    <submittedName>
        <fullName evidence="2">Uncharacterized protein</fullName>
    </submittedName>
</protein>
<evidence type="ECO:0000313" key="3">
    <source>
        <dbReference type="Proteomes" id="UP000265520"/>
    </source>
</evidence>
<reference evidence="2 3" key="1">
    <citation type="journal article" date="2018" name="Front. Plant Sci.">
        <title>Red Clover (Trifolium pratense) and Zigzag Clover (T. medium) - A Picture of Genomic Similarities and Differences.</title>
        <authorList>
            <person name="Dluhosova J."/>
            <person name="Istvanek J."/>
            <person name="Nedelnik J."/>
            <person name="Repkova J."/>
        </authorList>
    </citation>
    <scope>NUCLEOTIDE SEQUENCE [LARGE SCALE GENOMIC DNA]</scope>
    <source>
        <strain evidence="3">cv. 10/8</strain>
        <tissue evidence="2">Leaf</tissue>
    </source>
</reference>
<feature type="non-terminal residue" evidence="2">
    <location>
        <position position="1"/>
    </location>
</feature>
<feature type="compositionally biased region" description="Polar residues" evidence="1">
    <location>
        <begin position="136"/>
        <end position="147"/>
    </location>
</feature>
<sequence length="170" mass="19244">GCKVIGHNVDNCRWNKEEEAKIANEVNQRKKPPTEPKKVFGQTRDGREQQGKKNEIINVEKEIINVVASSSKNQQNLNEEETSQVKDKDQGKDTVIVLSPEDILKQQDKELEEELNSENDKEASKEKTRFNDEDVSSNGSFVAATQNHQDEGLSEAQSSHLDDTPERVKK</sequence>